<feature type="transmembrane region" description="Helical" evidence="9">
    <location>
        <begin position="458"/>
        <end position="475"/>
    </location>
</feature>
<proteinExistence type="inferred from homology"/>
<evidence type="ECO:0000256" key="4">
    <source>
        <dbReference type="ARBA" id="ARBA00022475"/>
    </source>
</evidence>
<reference evidence="10 11" key="1">
    <citation type="submission" date="2019-01" db="EMBL/GenBank/DDBJ databases">
        <authorList>
            <person name="Zhang S."/>
        </authorList>
    </citation>
    <scope>NUCLEOTIDE SEQUENCE [LARGE SCALE GENOMIC DNA]</scope>
    <source>
        <strain evidence="10 11">1626</strain>
    </source>
</reference>
<feature type="transmembrane region" description="Helical" evidence="9">
    <location>
        <begin position="436"/>
        <end position="452"/>
    </location>
</feature>
<dbReference type="InterPro" id="IPR050367">
    <property type="entry name" value="APC_superfamily"/>
</dbReference>
<dbReference type="InterPro" id="IPR002293">
    <property type="entry name" value="AA/rel_permease1"/>
</dbReference>
<dbReference type="GO" id="GO:0022857">
    <property type="term" value="F:transmembrane transporter activity"/>
    <property type="evidence" value="ECO:0007669"/>
    <property type="project" value="InterPro"/>
</dbReference>
<evidence type="ECO:0000256" key="5">
    <source>
        <dbReference type="ARBA" id="ARBA00022692"/>
    </source>
</evidence>
<evidence type="ECO:0000256" key="8">
    <source>
        <dbReference type="ARBA" id="ARBA00045636"/>
    </source>
</evidence>
<feature type="transmembrane region" description="Helical" evidence="9">
    <location>
        <begin position="60"/>
        <end position="81"/>
    </location>
</feature>
<feature type="transmembrane region" description="Helical" evidence="9">
    <location>
        <begin position="135"/>
        <end position="166"/>
    </location>
</feature>
<feature type="transmembrane region" description="Helical" evidence="9">
    <location>
        <begin position="243"/>
        <end position="267"/>
    </location>
</feature>
<sequence>MDGRRPADLFPVRPPQQQAQHALMPDRHGPAACGPCAFPAPAGAPSAGCAMSTVSTAKKIGPVLATFMVANNMIGSGFFLLPATLARSGAVTALSWLLATCLAVVLGAAFARLARQYPEMNSPDDYVRPVLGRDFGFLTSTLYWVSSWIGNNAIAVAAFGYLILLLPIEDGYGVRLGGQLLLIWLMFALNMMGPRPIARFQSFCVVFGLLPVAAVLIAGWASFDQGIYRAAWNVSGQSDAAVVFGSLAPIFWAFIGLETGAMVAGVVHDPDRNVPRATIGGILIAGTVYLVSSVLMMGIVPAHVLADSSAPFALVAGEMFGAWAIPVIAAAAAIKATGTLGGWMLVSGETGARAAQRGYLPAIFGRLRSNGSAGWGLFIVALSMSAIAVLTMASTVGAQFEVIIEMVVMLVVMAYATAGLALLLGTRERPSGRRERMLGMGALVACGLLVWSTPVDTLIGSLVIALLAWAAYRGFARRGAESA</sequence>
<dbReference type="PANTHER" id="PTHR42770:SF18">
    <property type="entry name" value="ARGININE_AGMATINE ANTIPORTER"/>
    <property type="match status" value="1"/>
</dbReference>
<evidence type="ECO:0000256" key="2">
    <source>
        <dbReference type="ARBA" id="ARBA00008220"/>
    </source>
</evidence>
<evidence type="ECO:0000313" key="10">
    <source>
        <dbReference type="EMBL" id="TKS53882.1"/>
    </source>
</evidence>
<feature type="transmembrane region" description="Helical" evidence="9">
    <location>
        <begin position="312"/>
        <end position="334"/>
    </location>
</feature>
<keyword evidence="4" id="KW-1003">Cell membrane</keyword>
<keyword evidence="7 9" id="KW-0472">Membrane</keyword>
<keyword evidence="6 9" id="KW-1133">Transmembrane helix</keyword>
<protein>
    <recommendedName>
        <fullName evidence="3">Arginine/agmatine antiporter</fullName>
    </recommendedName>
</protein>
<evidence type="ECO:0000256" key="1">
    <source>
        <dbReference type="ARBA" id="ARBA00004651"/>
    </source>
</evidence>
<comment type="caution">
    <text evidence="10">The sequence shown here is derived from an EMBL/GenBank/DDBJ whole genome shotgun (WGS) entry which is preliminary data.</text>
</comment>
<organism evidence="10 11">
    <name type="scientific">Luteimonas yindakuii</name>
    <dbReference type="NCBI Taxonomy" id="2565782"/>
    <lineage>
        <taxon>Bacteria</taxon>
        <taxon>Pseudomonadati</taxon>
        <taxon>Pseudomonadota</taxon>
        <taxon>Gammaproteobacteria</taxon>
        <taxon>Lysobacterales</taxon>
        <taxon>Lysobacteraceae</taxon>
        <taxon>Luteimonas</taxon>
    </lineage>
</organism>
<keyword evidence="11" id="KW-1185">Reference proteome</keyword>
<dbReference type="EMBL" id="SPUH01000001">
    <property type="protein sequence ID" value="TKS53882.1"/>
    <property type="molecule type" value="Genomic_DNA"/>
</dbReference>
<feature type="transmembrane region" description="Helical" evidence="9">
    <location>
        <begin position="93"/>
        <end position="114"/>
    </location>
</feature>
<dbReference type="Gene3D" id="1.20.1740.10">
    <property type="entry name" value="Amino acid/polyamine transporter I"/>
    <property type="match status" value="1"/>
</dbReference>
<dbReference type="Proteomes" id="UP000298681">
    <property type="component" value="Unassembled WGS sequence"/>
</dbReference>
<name>A0A4Z1R2Y4_9GAMM</name>
<comment type="function">
    <text evidence="8">Major component of the acid-resistance (AR) system allowing enteric pathogens to survive the acidic environment in the stomach. Exchanges extracellular arginine for its intracellular decarboxylation product agmatine (Agm) thereby expelling intracellular protons. Probably undergoes several conformational states in order to translocate the substrate across the membrane; keeps the substrate accessible to only 1 side of the membrane at a time by opening and closing 3 membrane-internal gates.</text>
</comment>
<feature type="transmembrane region" description="Helical" evidence="9">
    <location>
        <begin position="203"/>
        <end position="223"/>
    </location>
</feature>
<gene>
    <name evidence="10" type="ORF">E4582_03225</name>
</gene>
<keyword evidence="5 9" id="KW-0812">Transmembrane</keyword>
<dbReference type="PANTHER" id="PTHR42770">
    <property type="entry name" value="AMINO ACID TRANSPORTER-RELATED"/>
    <property type="match status" value="1"/>
</dbReference>
<feature type="transmembrane region" description="Helical" evidence="9">
    <location>
        <begin position="375"/>
        <end position="396"/>
    </location>
</feature>
<evidence type="ECO:0000256" key="7">
    <source>
        <dbReference type="ARBA" id="ARBA00023136"/>
    </source>
</evidence>
<comment type="subcellular location">
    <subcellularLocation>
        <location evidence="1">Cell membrane</location>
        <topology evidence="1">Multi-pass membrane protein</topology>
    </subcellularLocation>
</comment>
<feature type="transmembrane region" description="Helical" evidence="9">
    <location>
        <begin position="172"/>
        <end position="191"/>
    </location>
</feature>
<dbReference type="PIRSF" id="PIRSF006060">
    <property type="entry name" value="AA_transporter"/>
    <property type="match status" value="1"/>
</dbReference>
<dbReference type="Pfam" id="PF13520">
    <property type="entry name" value="AA_permease_2"/>
    <property type="match status" value="1"/>
</dbReference>
<evidence type="ECO:0000256" key="9">
    <source>
        <dbReference type="SAM" id="Phobius"/>
    </source>
</evidence>
<evidence type="ECO:0000256" key="3">
    <source>
        <dbReference type="ARBA" id="ARBA00021069"/>
    </source>
</evidence>
<accession>A0A4Z1R2Y4</accession>
<comment type="similarity">
    <text evidence="2">Belongs to the amino acid-polyamine-organocation (APC) superfamily. Basic amino acid/polyamine antiporter (APA) (TC 2.A.3.2) family.</text>
</comment>
<feature type="transmembrane region" description="Helical" evidence="9">
    <location>
        <begin position="402"/>
        <end position="424"/>
    </location>
</feature>
<evidence type="ECO:0000256" key="6">
    <source>
        <dbReference type="ARBA" id="ARBA00022989"/>
    </source>
</evidence>
<feature type="transmembrane region" description="Helical" evidence="9">
    <location>
        <begin position="279"/>
        <end position="300"/>
    </location>
</feature>
<evidence type="ECO:0000313" key="11">
    <source>
        <dbReference type="Proteomes" id="UP000298681"/>
    </source>
</evidence>
<dbReference type="AlphaFoldDB" id="A0A4Z1R2Y4"/>
<dbReference type="GO" id="GO:0005886">
    <property type="term" value="C:plasma membrane"/>
    <property type="evidence" value="ECO:0007669"/>
    <property type="project" value="UniProtKB-SubCell"/>
</dbReference>